<dbReference type="Pfam" id="PF26547">
    <property type="entry name" value="PDZD8_N"/>
    <property type="match status" value="1"/>
</dbReference>
<feature type="compositionally biased region" description="Basic and acidic residues" evidence="9">
    <location>
        <begin position="551"/>
        <end position="574"/>
    </location>
</feature>
<comment type="subcellular location">
    <subcellularLocation>
        <location evidence="1">Endoplasmic reticulum membrane</location>
    </subcellularLocation>
</comment>
<sequence>MIQIKEIILIYLTGGLTFLPIILAVVYFTSCSVPSTPKEKEKWKNTSSEQGKKGWIQLTKRYKPKGSGESNVAVLMSGIQSYVQGSKRQKEHVYAQLKCGALFIYESDQPNEDCKIIIPVHNYNVSIHPEKHQDHDIYGKSVALRLTPKTEVQDGGKNMEILLEGADASSPYLTSNNELYITCARPVDKEDWYFGLLAATDIMTESPNHVEMMDITHFDASAMQTLISTVQQDAEYREVQWLNAILGRLFLGMYKTVEMREYFEEKISKKIQKIKRPSFLGDISVQSVDIGNSIPFVTQPKLLSLTPEGDLMAEATIHYAGGLRVVIQTDFNWNYSSLMKPIRVPLVLSVSLKKLSGKFLMKVKPPPTNRYWIGFYEIPVMDWEITPIVSDKQIRLSMVTNAIQSKIREFMMENIVLPNMDDFPFCPSGGKGGIFGERVPKPSSPKEPTSPIIPNTNATPTMNFDMLGNKLNQTLPKVIISNHQDSFDILQQALPKPPTRRAESLGVLDSSMLADPPIIDRRSKSTSDSPQLSAAATSSIFRSRGYSNPDRIVRSDQNEDESKPLQDERESKVEETVVATPSFSRRISSNIGFRRKQQPLQQQVEEEEKEIEAVADDEELVCEAPPDMSNEVLVTTTVSKECMTIETTQELSLTEETSQYTSREEDDVTSISGSIKSHSTSNRIHILSKLTNNSISNKINSSTSSIRMSSKKAALYNMAGSIFSKKNTNKVTKEMRDERSRELQESHNRKMMSLFINNEPPPPPQQQQQQQQVPPPPLPPRRSIPANSLSSLSSDEEEEEELLDPIRSSFKPTEEVVIVNQQHGLTL</sequence>
<evidence type="ECO:0000256" key="1">
    <source>
        <dbReference type="ARBA" id="ARBA00004586"/>
    </source>
</evidence>
<evidence type="ECO:0000256" key="4">
    <source>
        <dbReference type="ARBA" id="ARBA00022824"/>
    </source>
</evidence>
<keyword evidence="13" id="KW-1185">Reference proteome</keyword>
<feature type="region of interest" description="Disordered" evidence="9">
    <location>
        <begin position="754"/>
        <end position="812"/>
    </location>
</feature>
<keyword evidence="8 10" id="KW-0472">Membrane</keyword>
<keyword evidence="3 10" id="KW-0812">Transmembrane</keyword>
<dbReference type="GO" id="GO:0015914">
    <property type="term" value="P:phospholipid transport"/>
    <property type="evidence" value="ECO:0007669"/>
    <property type="project" value="TreeGrafter"/>
</dbReference>
<dbReference type="EMBL" id="JAEPRD010000095">
    <property type="protein sequence ID" value="KAG2199515.1"/>
    <property type="molecule type" value="Genomic_DNA"/>
</dbReference>
<evidence type="ECO:0000313" key="13">
    <source>
        <dbReference type="Proteomes" id="UP000603453"/>
    </source>
</evidence>
<dbReference type="GO" id="GO:0032865">
    <property type="term" value="C:ERMES complex"/>
    <property type="evidence" value="ECO:0007669"/>
    <property type="project" value="TreeGrafter"/>
</dbReference>
<evidence type="ECO:0000256" key="3">
    <source>
        <dbReference type="ARBA" id="ARBA00022692"/>
    </source>
</evidence>
<proteinExistence type="predicted"/>
<feature type="transmembrane region" description="Helical" evidence="10">
    <location>
        <begin position="7"/>
        <end position="28"/>
    </location>
</feature>
<keyword evidence="4" id="KW-0256">Endoplasmic reticulum</keyword>
<dbReference type="GO" id="GO:0005789">
    <property type="term" value="C:endoplasmic reticulum membrane"/>
    <property type="evidence" value="ECO:0007669"/>
    <property type="project" value="UniProtKB-SubCell"/>
</dbReference>
<protein>
    <recommendedName>
        <fullName evidence="11">SMP-LTD domain-containing protein</fullName>
    </recommendedName>
</protein>
<reference evidence="12" key="1">
    <citation type="submission" date="2020-12" db="EMBL/GenBank/DDBJ databases">
        <title>Metabolic potential, ecology and presence of endohyphal bacteria is reflected in genomic diversity of Mucoromycotina.</title>
        <authorList>
            <person name="Muszewska A."/>
            <person name="Okrasinska A."/>
            <person name="Steczkiewicz K."/>
            <person name="Drgas O."/>
            <person name="Orlowska M."/>
            <person name="Perlinska-Lenart U."/>
            <person name="Aleksandrzak-Piekarczyk T."/>
            <person name="Szatraj K."/>
            <person name="Zielenkiewicz U."/>
            <person name="Pilsyk S."/>
            <person name="Malc E."/>
            <person name="Mieczkowski P."/>
            <person name="Kruszewska J.S."/>
            <person name="Biernat P."/>
            <person name="Pawlowska J."/>
        </authorList>
    </citation>
    <scope>NUCLEOTIDE SEQUENCE</scope>
    <source>
        <strain evidence="12">WA0000017839</strain>
    </source>
</reference>
<dbReference type="OrthoDB" id="26740at2759"/>
<dbReference type="Proteomes" id="UP000603453">
    <property type="component" value="Unassembled WGS sequence"/>
</dbReference>
<feature type="compositionally biased region" description="Acidic residues" evidence="9">
    <location>
        <begin position="794"/>
        <end position="803"/>
    </location>
</feature>
<dbReference type="InterPro" id="IPR031468">
    <property type="entry name" value="SMP_LBD"/>
</dbReference>
<dbReference type="PANTHER" id="PTHR13466">
    <property type="entry name" value="TEX2 PROTEIN-RELATED"/>
    <property type="match status" value="1"/>
</dbReference>
<dbReference type="GO" id="GO:1990456">
    <property type="term" value="P:mitochondrion-endoplasmic reticulum membrane tethering"/>
    <property type="evidence" value="ECO:0007669"/>
    <property type="project" value="TreeGrafter"/>
</dbReference>
<gene>
    <name evidence="12" type="ORF">INT47_009969</name>
</gene>
<keyword evidence="7" id="KW-0446">Lipid-binding</keyword>
<evidence type="ECO:0000313" key="12">
    <source>
        <dbReference type="EMBL" id="KAG2199515.1"/>
    </source>
</evidence>
<feature type="compositionally biased region" description="Pro residues" evidence="9">
    <location>
        <begin position="773"/>
        <end position="782"/>
    </location>
</feature>
<organism evidence="12 13">
    <name type="scientific">Mucor saturninus</name>
    <dbReference type="NCBI Taxonomy" id="64648"/>
    <lineage>
        <taxon>Eukaryota</taxon>
        <taxon>Fungi</taxon>
        <taxon>Fungi incertae sedis</taxon>
        <taxon>Mucoromycota</taxon>
        <taxon>Mucoromycotina</taxon>
        <taxon>Mucoromycetes</taxon>
        <taxon>Mucorales</taxon>
        <taxon>Mucorineae</taxon>
        <taxon>Mucoraceae</taxon>
        <taxon>Mucor</taxon>
    </lineage>
</organism>
<feature type="compositionally biased region" description="Polar residues" evidence="9">
    <location>
        <begin position="526"/>
        <end position="541"/>
    </location>
</feature>
<dbReference type="PROSITE" id="PS51847">
    <property type="entry name" value="SMP"/>
    <property type="match status" value="1"/>
</dbReference>
<dbReference type="GO" id="GO:0008289">
    <property type="term" value="F:lipid binding"/>
    <property type="evidence" value="ECO:0007669"/>
    <property type="project" value="UniProtKB-KW"/>
</dbReference>
<comment type="caution">
    <text evidence="12">The sequence shown here is derived from an EMBL/GenBank/DDBJ whole genome shotgun (WGS) entry which is preliminary data.</text>
</comment>
<evidence type="ECO:0000256" key="7">
    <source>
        <dbReference type="ARBA" id="ARBA00023121"/>
    </source>
</evidence>
<evidence type="ECO:0000256" key="6">
    <source>
        <dbReference type="ARBA" id="ARBA00023055"/>
    </source>
</evidence>
<evidence type="ECO:0000256" key="8">
    <source>
        <dbReference type="ARBA" id="ARBA00023136"/>
    </source>
</evidence>
<evidence type="ECO:0000256" key="5">
    <source>
        <dbReference type="ARBA" id="ARBA00022989"/>
    </source>
</evidence>
<dbReference type="InterPro" id="IPR058801">
    <property type="entry name" value="PDZD8_N"/>
</dbReference>
<feature type="region of interest" description="Disordered" evidence="9">
    <location>
        <begin position="516"/>
        <end position="574"/>
    </location>
</feature>
<evidence type="ECO:0000256" key="2">
    <source>
        <dbReference type="ARBA" id="ARBA00022448"/>
    </source>
</evidence>
<accession>A0A8H7QX87</accession>
<evidence type="ECO:0000256" key="9">
    <source>
        <dbReference type="SAM" id="MobiDB-lite"/>
    </source>
</evidence>
<evidence type="ECO:0000256" key="10">
    <source>
        <dbReference type="SAM" id="Phobius"/>
    </source>
</evidence>
<dbReference type="AlphaFoldDB" id="A0A8H7QX87"/>
<keyword evidence="2" id="KW-0813">Transport</keyword>
<evidence type="ECO:0000259" key="11">
    <source>
        <dbReference type="PROSITE" id="PS51847"/>
    </source>
</evidence>
<name>A0A8H7QX87_9FUNG</name>
<feature type="domain" description="SMP-LTD" evidence="11">
    <location>
        <begin position="235"/>
        <end position="426"/>
    </location>
</feature>
<keyword evidence="5 10" id="KW-1133">Transmembrane helix</keyword>
<keyword evidence="6" id="KW-0445">Lipid transport</keyword>
<dbReference type="PANTHER" id="PTHR13466:SF19">
    <property type="entry name" value="NUCLEUS-VACUOLE JUNCTION PROTEIN 2"/>
    <property type="match status" value="1"/>
</dbReference>
<feature type="region of interest" description="Disordered" evidence="9">
    <location>
        <begin position="653"/>
        <end position="675"/>
    </location>
</feature>
<dbReference type="CDD" id="cd21675">
    <property type="entry name" value="SMP_TEX2"/>
    <property type="match status" value="1"/>
</dbReference>